<dbReference type="Pfam" id="PF04828">
    <property type="entry name" value="GFA"/>
    <property type="match status" value="1"/>
</dbReference>
<comment type="caution">
    <text evidence="6">The sequence shown here is derived from an EMBL/GenBank/DDBJ whole genome shotgun (WGS) entry which is preliminary data.</text>
</comment>
<dbReference type="PANTHER" id="PTHR33337">
    <property type="entry name" value="GFA DOMAIN-CONTAINING PROTEIN"/>
    <property type="match status" value="1"/>
</dbReference>
<proteinExistence type="inferred from homology"/>
<evidence type="ECO:0000256" key="3">
    <source>
        <dbReference type="ARBA" id="ARBA00022833"/>
    </source>
</evidence>
<dbReference type="PANTHER" id="PTHR33337:SF40">
    <property type="entry name" value="CENP-V_GFA DOMAIN-CONTAINING PROTEIN-RELATED"/>
    <property type="match status" value="1"/>
</dbReference>
<gene>
    <name evidence="6" type="ORF">QQS21_003608</name>
</gene>
<dbReference type="EMBL" id="JASWJB010000048">
    <property type="protein sequence ID" value="KAK2605982.1"/>
    <property type="molecule type" value="Genomic_DNA"/>
</dbReference>
<evidence type="ECO:0000256" key="1">
    <source>
        <dbReference type="ARBA" id="ARBA00005495"/>
    </source>
</evidence>
<keyword evidence="2" id="KW-0479">Metal-binding</keyword>
<keyword evidence="3" id="KW-0862">Zinc</keyword>
<organism evidence="6 7">
    <name type="scientific">Conoideocrella luteorostrata</name>
    <dbReference type="NCBI Taxonomy" id="1105319"/>
    <lineage>
        <taxon>Eukaryota</taxon>
        <taxon>Fungi</taxon>
        <taxon>Dikarya</taxon>
        <taxon>Ascomycota</taxon>
        <taxon>Pezizomycotina</taxon>
        <taxon>Sordariomycetes</taxon>
        <taxon>Hypocreomycetidae</taxon>
        <taxon>Hypocreales</taxon>
        <taxon>Clavicipitaceae</taxon>
        <taxon>Conoideocrella</taxon>
    </lineage>
</organism>
<evidence type="ECO:0000256" key="4">
    <source>
        <dbReference type="ARBA" id="ARBA00023239"/>
    </source>
</evidence>
<keyword evidence="4" id="KW-0456">Lyase</keyword>
<evidence type="ECO:0000313" key="6">
    <source>
        <dbReference type="EMBL" id="KAK2605982.1"/>
    </source>
</evidence>
<dbReference type="AlphaFoldDB" id="A0AAJ0CX41"/>
<dbReference type="SUPFAM" id="SSF51316">
    <property type="entry name" value="Mss4-like"/>
    <property type="match status" value="1"/>
</dbReference>
<dbReference type="PROSITE" id="PS51891">
    <property type="entry name" value="CENP_V_GFA"/>
    <property type="match status" value="1"/>
</dbReference>
<evidence type="ECO:0000256" key="2">
    <source>
        <dbReference type="ARBA" id="ARBA00022723"/>
    </source>
</evidence>
<dbReference type="Gene3D" id="3.90.1590.10">
    <property type="entry name" value="glutathione-dependent formaldehyde- activating enzyme (gfa)"/>
    <property type="match status" value="1"/>
</dbReference>
<reference evidence="6" key="1">
    <citation type="submission" date="2023-06" db="EMBL/GenBank/DDBJ databases">
        <title>Conoideocrella luteorostrata (Hypocreales: Clavicipitaceae), a potential biocontrol fungus for elongate hemlock scale in United States Christmas tree production areas.</title>
        <authorList>
            <person name="Barrett H."/>
            <person name="Lovett B."/>
            <person name="Macias A.M."/>
            <person name="Stajich J.E."/>
            <person name="Kasson M.T."/>
        </authorList>
    </citation>
    <scope>NUCLEOTIDE SEQUENCE</scope>
    <source>
        <strain evidence="6">ARSEF 14590</strain>
    </source>
</reference>
<dbReference type="InterPro" id="IPR006913">
    <property type="entry name" value="CENP-V/GFA"/>
</dbReference>
<evidence type="ECO:0000313" key="7">
    <source>
        <dbReference type="Proteomes" id="UP001251528"/>
    </source>
</evidence>
<feature type="domain" description="CENP-V/GFA" evidence="5">
    <location>
        <begin position="34"/>
        <end position="179"/>
    </location>
</feature>
<accession>A0AAJ0CX41</accession>
<sequence>MKKYAGHPGELELDQDWMRSEHVGFHDTAEQETLKGRCHCGGVEFEVTRPSTESEDIEFGEHISQCGGELCDRPSQVKFMAELCVCDSCRLASGCEIMAWALIPHHRIRSITGEPILFPPMIGSMKRYTSSSSTDRYFCGGCGAVIFCVQKAHPRLLSVAVGVLDATSGARVTNWLDWNTKSVAHSQDGLNRALLTADLIHQKQA</sequence>
<dbReference type="GO" id="GO:0046872">
    <property type="term" value="F:metal ion binding"/>
    <property type="evidence" value="ECO:0007669"/>
    <property type="project" value="UniProtKB-KW"/>
</dbReference>
<dbReference type="GO" id="GO:0016846">
    <property type="term" value="F:carbon-sulfur lyase activity"/>
    <property type="evidence" value="ECO:0007669"/>
    <property type="project" value="InterPro"/>
</dbReference>
<protein>
    <recommendedName>
        <fullName evidence="5">CENP-V/GFA domain-containing protein</fullName>
    </recommendedName>
</protein>
<name>A0AAJ0CX41_9HYPO</name>
<dbReference type="InterPro" id="IPR011057">
    <property type="entry name" value="Mss4-like_sf"/>
</dbReference>
<dbReference type="Proteomes" id="UP001251528">
    <property type="component" value="Unassembled WGS sequence"/>
</dbReference>
<comment type="similarity">
    <text evidence="1">Belongs to the Gfa family.</text>
</comment>
<keyword evidence="7" id="KW-1185">Reference proteome</keyword>
<evidence type="ECO:0000259" key="5">
    <source>
        <dbReference type="PROSITE" id="PS51891"/>
    </source>
</evidence>